<proteinExistence type="predicted"/>
<dbReference type="PANTHER" id="PTHR33744">
    <property type="entry name" value="CARBOHYDRATE DIACID REGULATOR"/>
    <property type="match status" value="1"/>
</dbReference>
<gene>
    <name evidence="3" type="ORF">V6255_07490</name>
</gene>
<dbReference type="PANTHER" id="PTHR33744:SF7">
    <property type="entry name" value="PUCR FAMILY TRANSCRIPTIONAL REGULATOR"/>
    <property type="match status" value="1"/>
</dbReference>
<dbReference type="InterPro" id="IPR025736">
    <property type="entry name" value="PucR_C-HTH_dom"/>
</dbReference>
<reference evidence="3 4" key="1">
    <citation type="submission" date="2024-02" db="EMBL/GenBank/DDBJ databases">
        <title>Bacteria isolated from the canopy kelp, Nereocystis luetkeana.</title>
        <authorList>
            <person name="Pfister C.A."/>
            <person name="Younker I.T."/>
            <person name="Light S.H."/>
        </authorList>
    </citation>
    <scope>NUCLEOTIDE SEQUENCE [LARGE SCALE GENOMIC DNA]</scope>
    <source>
        <strain evidence="3 4">TI.2.07</strain>
    </source>
</reference>
<feature type="domain" description="Purine catabolism PurC-like" evidence="1">
    <location>
        <begin position="13"/>
        <end position="124"/>
    </location>
</feature>
<keyword evidence="4" id="KW-1185">Reference proteome</keyword>
<accession>A0ABU9HAS8</accession>
<dbReference type="RefSeq" id="WP_341627586.1">
    <property type="nucleotide sequence ID" value="NZ_JBAKBA010000013.1"/>
</dbReference>
<dbReference type="Proteomes" id="UP001366060">
    <property type="component" value="Unassembled WGS sequence"/>
</dbReference>
<dbReference type="InterPro" id="IPR051448">
    <property type="entry name" value="CdaR-like_regulators"/>
</dbReference>
<dbReference type="InterPro" id="IPR012914">
    <property type="entry name" value="PucR_dom"/>
</dbReference>
<dbReference type="Pfam" id="PF13556">
    <property type="entry name" value="HTH_30"/>
    <property type="match status" value="1"/>
</dbReference>
<evidence type="ECO:0000313" key="4">
    <source>
        <dbReference type="Proteomes" id="UP001366060"/>
    </source>
</evidence>
<evidence type="ECO:0000259" key="1">
    <source>
        <dbReference type="Pfam" id="PF07905"/>
    </source>
</evidence>
<comment type="caution">
    <text evidence="3">The sequence shown here is derived from an EMBL/GenBank/DDBJ whole genome shotgun (WGS) entry which is preliminary data.</text>
</comment>
<name>A0ABU9HAS8_9GAMM</name>
<sequence>MIKVQSLPLISGLEEITLRAGFQGENNIIRWPYIAENSDISNWIYGGELIFVTGLNWQWQTEDFKQLIRLAKMKDASGLVILTHSPFITSIAEELIVFADQQGFPVFEQPYSLPMVKVTELLSNSIIKSDLAYQSIRWLMQHLLESQQPAEITLIKAVEFGINTTGSFSVAVITPGLQQKGDLSRGQFLLNQFLSEHNSEFPLLEYHQGWLLSLPCDTNNHINMLDIWQNLYMVMDKQGFSCNIGVSEGTGLNAFRRVALQARQSVDFAIYQAGNYVVHYRDLGINQLFSGVDDHDKLATFCQQNLGGLYNCTTPQTNLLKKTLRCYFEQLGSTRKTALLLDIHRNTLTNRLNKIEQLTGNSLSNAQQRLCLQNALVMERLILDSPIDNQSSSIKHN</sequence>
<dbReference type="Gene3D" id="1.10.10.2840">
    <property type="entry name" value="PucR C-terminal helix-turn-helix domain"/>
    <property type="match status" value="1"/>
</dbReference>
<dbReference type="Pfam" id="PF07905">
    <property type="entry name" value="PucR"/>
    <property type="match status" value="1"/>
</dbReference>
<dbReference type="InterPro" id="IPR042070">
    <property type="entry name" value="PucR_C-HTH_sf"/>
</dbReference>
<evidence type="ECO:0000259" key="2">
    <source>
        <dbReference type="Pfam" id="PF13556"/>
    </source>
</evidence>
<organism evidence="3 4">
    <name type="scientific">Psychromonas arctica</name>
    <dbReference type="NCBI Taxonomy" id="168275"/>
    <lineage>
        <taxon>Bacteria</taxon>
        <taxon>Pseudomonadati</taxon>
        <taxon>Pseudomonadota</taxon>
        <taxon>Gammaproteobacteria</taxon>
        <taxon>Alteromonadales</taxon>
        <taxon>Psychromonadaceae</taxon>
        <taxon>Psychromonas</taxon>
    </lineage>
</organism>
<feature type="domain" description="PucR C-terminal helix-turn-helix" evidence="2">
    <location>
        <begin position="321"/>
        <end position="376"/>
    </location>
</feature>
<evidence type="ECO:0000313" key="3">
    <source>
        <dbReference type="EMBL" id="MEL0658982.1"/>
    </source>
</evidence>
<protein>
    <submittedName>
        <fullName evidence="3">PucR family transcriptional regulator</fullName>
    </submittedName>
</protein>
<dbReference type="EMBL" id="JBAKBA010000013">
    <property type="protein sequence ID" value="MEL0658982.1"/>
    <property type="molecule type" value="Genomic_DNA"/>
</dbReference>